<dbReference type="RefSeq" id="WP_106256142.1">
    <property type="nucleotide sequence ID" value="NZ_CAWNSW010000006.1"/>
</dbReference>
<dbReference type="EMBL" id="PVWK01000056">
    <property type="protein sequence ID" value="PSB30077.1"/>
    <property type="molecule type" value="Genomic_DNA"/>
</dbReference>
<accession>A0A2T1EBG2</accession>
<protein>
    <recommendedName>
        <fullName evidence="3">DUF1822 domain-containing protein</fullName>
    </recommendedName>
</protein>
<dbReference type="Pfam" id="PF08852">
    <property type="entry name" value="DUF1822"/>
    <property type="match status" value="1"/>
</dbReference>
<dbReference type="InterPro" id="IPR014951">
    <property type="entry name" value="DUF1822"/>
</dbReference>
<proteinExistence type="predicted"/>
<reference evidence="1 2" key="2">
    <citation type="submission" date="2018-03" db="EMBL/GenBank/DDBJ databases">
        <title>The ancient ancestry and fast evolution of plastids.</title>
        <authorList>
            <person name="Moore K.R."/>
            <person name="Magnabosco C."/>
            <person name="Momper L."/>
            <person name="Gold D.A."/>
            <person name="Bosak T."/>
            <person name="Fournier G.P."/>
        </authorList>
    </citation>
    <scope>NUCLEOTIDE SEQUENCE [LARGE SCALE GENOMIC DNA]</scope>
    <source>
        <strain evidence="1 2">ULC18</strain>
    </source>
</reference>
<dbReference type="OrthoDB" id="526290at2"/>
<evidence type="ECO:0008006" key="3">
    <source>
        <dbReference type="Google" id="ProtNLM"/>
    </source>
</evidence>
<evidence type="ECO:0000313" key="2">
    <source>
        <dbReference type="Proteomes" id="UP000239576"/>
    </source>
</evidence>
<sequence>MTADLTLSNPTQLRLEFSAADREQAWQQSQSFARAGDRWDAYLNRLCLNTVLPWLREDRQLQATVWTNTNALPGFWGLVNGTALTLNTTERLVLLPTETIDRDEWRIPQEWVDIPPWSADYYLAIQVEPEDGWLQMWGYTTHRKLKAQGHYDAGDRTYCLTEPAIMPDLSVLWVARQLGAEPTRAAILPLPAINLAQAENLLTRLGNPSVITPRLEVPFPLWGALVAHDGWRQRLYERRQGLPESRSVRQWLGSSLSTLAQQVGWERLEQQPDLVGARGGENTTSTVLLSRTLVIAGQTYELQISSQGTPDECTWRFTLRNTAPGGVIPSGFKLRLSTEDLQPFEQNEDTATTAIEQLFVEVALAPGEGIVWEVEPIPEGYDREILRF</sequence>
<keyword evidence="2" id="KW-1185">Reference proteome</keyword>
<evidence type="ECO:0000313" key="1">
    <source>
        <dbReference type="EMBL" id="PSB30077.1"/>
    </source>
</evidence>
<dbReference type="Proteomes" id="UP000239576">
    <property type="component" value="Unassembled WGS sequence"/>
</dbReference>
<comment type="caution">
    <text evidence="1">The sequence shown here is derived from an EMBL/GenBank/DDBJ whole genome shotgun (WGS) entry which is preliminary data.</text>
</comment>
<name>A0A2T1EBG2_9CYAN</name>
<gene>
    <name evidence="1" type="ORF">C7B82_09925</name>
</gene>
<organism evidence="1 2">
    <name type="scientific">Stenomitos frigidus ULC18</name>
    <dbReference type="NCBI Taxonomy" id="2107698"/>
    <lineage>
        <taxon>Bacteria</taxon>
        <taxon>Bacillati</taxon>
        <taxon>Cyanobacteriota</taxon>
        <taxon>Cyanophyceae</taxon>
        <taxon>Leptolyngbyales</taxon>
        <taxon>Leptolyngbyaceae</taxon>
        <taxon>Stenomitos</taxon>
    </lineage>
</organism>
<reference evidence="2" key="1">
    <citation type="submission" date="2018-02" db="EMBL/GenBank/DDBJ databases">
        <authorList>
            <person name="Moore K."/>
            <person name="Momper L."/>
        </authorList>
    </citation>
    <scope>NUCLEOTIDE SEQUENCE [LARGE SCALE GENOMIC DNA]</scope>
    <source>
        <strain evidence="2">ULC18</strain>
    </source>
</reference>
<dbReference type="AlphaFoldDB" id="A0A2T1EBG2"/>